<proteinExistence type="predicted"/>
<organism evidence="2 3">
    <name type="scientific">Cirrhinus molitorella</name>
    <name type="common">mud carp</name>
    <dbReference type="NCBI Taxonomy" id="172907"/>
    <lineage>
        <taxon>Eukaryota</taxon>
        <taxon>Metazoa</taxon>
        <taxon>Chordata</taxon>
        <taxon>Craniata</taxon>
        <taxon>Vertebrata</taxon>
        <taxon>Euteleostomi</taxon>
        <taxon>Actinopterygii</taxon>
        <taxon>Neopterygii</taxon>
        <taxon>Teleostei</taxon>
        <taxon>Ostariophysi</taxon>
        <taxon>Cypriniformes</taxon>
        <taxon>Cyprinidae</taxon>
        <taxon>Labeoninae</taxon>
        <taxon>Labeonini</taxon>
        <taxon>Cirrhinus</taxon>
    </lineage>
</organism>
<keyword evidence="3" id="KW-1185">Reference proteome</keyword>
<feature type="compositionally biased region" description="Low complexity" evidence="1">
    <location>
        <begin position="167"/>
        <end position="194"/>
    </location>
</feature>
<evidence type="ECO:0000256" key="1">
    <source>
        <dbReference type="SAM" id="MobiDB-lite"/>
    </source>
</evidence>
<dbReference type="EMBL" id="JAYMGO010000022">
    <property type="protein sequence ID" value="KAL1251096.1"/>
    <property type="molecule type" value="Genomic_DNA"/>
</dbReference>
<evidence type="ECO:0000313" key="2">
    <source>
        <dbReference type="EMBL" id="KAL1251096.1"/>
    </source>
</evidence>
<protein>
    <submittedName>
        <fullName evidence="2">Uncharacterized protein</fullName>
    </submittedName>
</protein>
<gene>
    <name evidence="2" type="ORF">QQF64_018892</name>
</gene>
<comment type="caution">
    <text evidence="2">The sequence shown here is derived from an EMBL/GenBank/DDBJ whole genome shotgun (WGS) entry which is preliminary data.</text>
</comment>
<feature type="region of interest" description="Disordered" evidence="1">
    <location>
        <begin position="1"/>
        <end position="39"/>
    </location>
</feature>
<feature type="region of interest" description="Disordered" evidence="1">
    <location>
        <begin position="80"/>
        <end position="124"/>
    </location>
</feature>
<reference evidence="2 3" key="1">
    <citation type="submission" date="2023-09" db="EMBL/GenBank/DDBJ databases">
        <authorList>
            <person name="Wang M."/>
        </authorList>
    </citation>
    <scope>NUCLEOTIDE SEQUENCE [LARGE SCALE GENOMIC DNA]</scope>
    <source>
        <strain evidence="2">GT-2023</strain>
        <tissue evidence="2">Liver</tissue>
    </source>
</reference>
<name>A0ABR3LGH4_9TELE</name>
<feature type="compositionally biased region" description="Polar residues" evidence="1">
    <location>
        <begin position="195"/>
        <end position="212"/>
    </location>
</feature>
<feature type="compositionally biased region" description="Polar residues" evidence="1">
    <location>
        <begin position="102"/>
        <end position="124"/>
    </location>
</feature>
<evidence type="ECO:0000313" key="3">
    <source>
        <dbReference type="Proteomes" id="UP001558613"/>
    </source>
</evidence>
<feature type="region of interest" description="Disordered" evidence="1">
    <location>
        <begin position="167"/>
        <end position="212"/>
    </location>
</feature>
<sequence length="319" mass="33827">MSHQLQAVCDYSDSDDEFVPPSPVVTRRSNRLQNRDSPWASWSSEKIINTLQAAGIPINQSLSREELLLLAFNTLGSPPADIALDPLPTSAQPKQPGRKQSAKSSSPHPVKKTTSAHPTPNTEDTDANAQLLQAVKSLADTVKGFESRITFFENALAGCIPGVTPSTSLSSSLPASSTTSGSNAPPSTPSTSSGLQLPNQLPANTSNQVDNAIPTTSHFSLSTAVPSQAIGRRFVSPAAVTVSPQIRQNIIQGKDINLASLLLPSPAADRQMVDCGDVAVFLKTSDPRLQRNLSFGEFVLLLVSSEIFYVKLSLSVGKS</sequence>
<dbReference type="Proteomes" id="UP001558613">
    <property type="component" value="Unassembled WGS sequence"/>
</dbReference>
<accession>A0ABR3LGH4</accession>